<dbReference type="PANTHER" id="PTHR37507:SF2">
    <property type="entry name" value="SPORULATION PROTEIN YDCC"/>
    <property type="match status" value="1"/>
</dbReference>
<dbReference type="PANTHER" id="PTHR37507">
    <property type="entry name" value="SPORULATION PROTEIN YDCC"/>
    <property type="match status" value="1"/>
</dbReference>
<dbReference type="RefSeq" id="WP_318600759.1">
    <property type="nucleotide sequence ID" value="NZ_JAWSTH010000128.1"/>
</dbReference>
<accession>A0ABU4HY45</accession>
<evidence type="ECO:0000313" key="3">
    <source>
        <dbReference type="Proteomes" id="UP001284601"/>
    </source>
</evidence>
<dbReference type="EMBL" id="JAWSTH010000128">
    <property type="protein sequence ID" value="MDW5598246.1"/>
    <property type="molecule type" value="Genomic_DNA"/>
</dbReference>
<reference evidence="3" key="1">
    <citation type="submission" date="2023-07" db="EMBL/GenBank/DDBJ databases">
        <title>Conexibacter stalactiti sp. nov., isolated from stalactites in a lava cave and emended description of the genus Conexibacter.</title>
        <authorList>
            <person name="Lee S.D."/>
        </authorList>
    </citation>
    <scope>NUCLEOTIDE SEQUENCE [LARGE SCALE GENOMIC DNA]</scope>
    <source>
        <strain evidence="3">KCTC 39840</strain>
    </source>
</reference>
<proteinExistence type="predicted"/>
<name>A0ABU4HY45_9ACTN</name>
<sequence length="411" mass="41453">MNRFRTISTRRLTALIAGLIALVAGAGIAQAALGGSDDVPPRTSLAFAVREALAAPRVEGVSARIEFENRLIPSGSMGSGVGSPLLSGARGRLWWADDGRFRLELQSGSGDAQVVSDGETVTVFDATGNTAFRFALPAQEGKADDDAGARVPSLEQVRRALAQLAQTWDVTGPKPVNVADRPSYSVRIAPRDDGGLLGAATLAWDAANGVPLRAAVYADGEAEPVLELAATDVSYGAIDADDLDADPPADARVVDLTPQLEGAPGDHGAPGAVDGAGRAIRGVDAVQAELPFRLAAPETLAGLPRTSVWLARPGGEPAAIATYGEGLGGIVVVQSAGEHDPLAGVGGSGGSGHGGGGGLDLPRVNIDGATGSELATALGTVVSFQQDGVSHVVAGSVGPQAAETAARELRP</sequence>
<keyword evidence="3" id="KW-1185">Reference proteome</keyword>
<dbReference type="InterPro" id="IPR029046">
    <property type="entry name" value="LolA/LolB/LppX"/>
</dbReference>
<dbReference type="Gene3D" id="2.50.20.10">
    <property type="entry name" value="Lipoprotein localisation LolA/LolB/LppX"/>
    <property type="match status" value="1"/>
</dbReference>
<gene>
    <name evidence="2" type="ORF">R7226_28065</name>
</gene>
<protein>
    <recommendedName>
        <fullName evidence="4">MucB/RseB N-terminal domain-containing protein</fullName>
    </recommendedName>
</protein>
<dbReference type="SUPFAM" id="SSF89392">
    <property type="entry name" value="Prokaryotic lipoproteins and lipoprotein localization factors"/>
    <property type="match status" value="1"/>
</dbReference>
<evidence type="ECO:0000313" key="2">
    <source>
        <dbReference type="EMBL" id="MDW5598246.1"/>
    </source>
</evidence>
<evidence type="ECO:0008006" key="4">
    <source>
        <dbReference type="Google" id="ProtNLM"/>
    </source>
</evidence>
<dbReference type="InterPro" id="IPR052944">
    <property type="entry name" value="Sporulation_related"/>
</dbReference>
<dbReference type="Proteomes" id="UP001284601">
    <property type="component" value="Unassembled WGS sequence"/>
</dbReference>
<evidence type="ECO:0000256" key="1">
    <source>
        <dbReference type="SAM" id="SignalP"/>
    </source>
</evidence>
<feature type="chain" id="PRO_5046079491" description="MucB/RseB N-terminal domain-containing protein" evidence="1">
    <location>
        <begin position="32"/>
        <end position="411"/>
    </location>
</feature>
<feature type="signal peptide" evidence="1">
    <location>
        <begin position="1"/>
        <end position="31"/>
    </location>
</feature>
<organism evidence="2 3">
    <name type="scientific">Conexibacter stalactiti</name>
    <dbReference type="NCBI Taxonomy" id="1940611"/>
    <lineage>
        <taxon>Bacteria</taxon>
        <taxon>Bacillati</taxon>
        <taxon>Actinomycetota</taxon>
        <taxon>Thermoleophilia</taxon>
        <taxon>Solirubrobacterales</taxon>
        <taxon>Conexibacteraceae</taxon>
        <taxon>Conexibacter</taxon>
    </lineage>
</organism>
<comment type="caution">
    <text evidence="2">The sequence shown here is derived from an EMBL/GenBank/DDBJ whole genome shotgun (WGS) entry which is preliminary data.</text>
</comment>
<keyword evidence="1" id="KW-0732">Signal</keyword>